<dbReference type="NCBIfam" id="TIGR00506">
    <property type="entry name" value="ribB"/>
    <property type="match status" value="1"/>
</dbReference>
<comment type="subunit">
    <text evidence="11">Homodimer.</text>
</comment>
<evidence type="ECO:0000256" key="8">
    <source>
        <dbReference type="ARBA" id="ARBA00022842"/>
    </source>
</evidence>
<keyword evidence="9 11" id="KW-0464">Manganese</keyword>
<feature type="region of interest" description="Disordered" evidence="12">
    <location>
        <begin position="204"/>
        <end position="226"/>
    </location>
</feature>
<evidence type="ECO:0000313" key="14">
    <source>
        <dbReference type="Proteomes" id="UP000574133"/>
    </source>
</evidence>
<comment type="function">
    <text evidence="3 11">Catalyzes the conversion of D-ribulose 5-phosphate to formate and 3,4-dihydroxy-2-butanone 4-phosphate.</text>
</comment>
<dbReference type="Pfam" id="PF00926">
    <property type="entry name" value="DHBP_synthase"/>
    <property type="match status" value="1"/>
</dbReference>
<comment type="similarity">
    <text evidence="5">In the N-terminal section; belongs to the DHBP synthase family.</text>
</comment>
<evidence type="ECO:0000256" key="4">
    <source>
        <dbReference type="ARBA" id="ARBA00004904"/>
    </source>
</evidence>
<dbReference type="PANTHER" id="PTHR21327:SF18">
    <property type="entry name" value="3,4-DIHYDROXY-2-BUTANONE 4-PHOSPHATE SYNTHASE"/>
    <property type="match status" value="1"/>
</dbReference>
<dbReference type="InterPro" id="IPR017945">
    <property type="entry name" value="DHBP_synth_RibB-like_a/b_dom"/>
</dbReference>
<dbReference type="GO" id="GO:0005829">
    <property type="term" value="C:cytosol"/>
    <property type="evidence" value="ECO:0007669"/>
    <property type="project" value="TreeGrafter"/>
</dbReference>
<evidence type="ECO:0000256" key="10">
    <source>
        <dbReference type="ARBA" id="ARBA00023239"/>
    </source>
</evidence>
<gene>
    <name evidence="13" type="primary">ribB</name>
    <name evidence="13" type="ORF">H4Q31_08995</name>
</gene>
<reference evidence="13 14" key="1">
    <citation type="submission" date="2020-08" db="EMBL/GenBank/DDBJ databases">
        <title>Cohnella phylogeny.</title>
        <authorList>
            <person name="Dunlap C."/>
        </authorList>
    </citation>
    <scope>NUCLEOTIDE SEQUENCE [LARGE SCALE GENOMIC DNA]</scope>
    <source>
        <strain evidence="13 14">DSM 103658</strain>
    </source>
</reference>
<comment type="cofactor">
    <cofactor evidence="11">
        <name>Mg(2+)</name>
        <dbReference type="ChEBI" id="CHEBI:18420"/>
    </cofactor>
    <cofactor evidence="11">
        <name>Mn(2+)</name>
        <dbReference type="ChEBI" id="CHEBI:29035"/>
    </cofactor>
    <text evidence="11">Binds 2 divalent metal cations per subunit. Magnesium or manganese.</text>
</comment>
<name>A0A841TBQ3_9BACL</name>
<evidence type="ECO:0000256" key="3">
    <source>
        <dbReference type="ARBA" id="ARBA00002284"/>
    </source>
</evidence>
<sequence length="226" mass="24996">MPSDITLNLLNGMEHFKKGRPVIIIDDFTRENEGDIVIAAEFASPEIINFMAKNGRGLICVAIDEQLARRFDLDLMVRDNSESHRTAFTVSIDAHPKHGITTGISAYERSKTIEVLLDPTSRKEDMCRPGHLFPIIAKPNGVMDRRGHTEASTDLCKMCGLRPAAVIVEIMKSDGTMARLPDLRKLAKRWDMPLLSIEEIHAARSQRGTEMSGKSDLQLASAGGSL</sequence>
<dbReference type="EMBL" id="JACJVN010000033">
    <property type="protein sequence ID" value="MBB6677459.1"/>
    <property type="molecule type" value="Genomic_DNA"/>
</dbReference>
<keyword evidence="8 11" id="KW-0460">Magnesium</keyword>
<evidence type="ECO:0000256" key="7">
    <source>
        <dbReference type="ARBA" id="ARBA00022723"/>
    </source>
</evidence>
<dbReference type="GO" id="GO:0008686">
    <property type="term" value="F:3,4-dihydroxy-2-butanone-4-phosphate synthase activity"/>
    <property type="evidence" value="ECO:0007669"/>
    <property type="project" value="UniProtKB-EC"/>
</dbReference>
<evidence type="ECO:0000256" key="11">
    <source>
        <dbReference type="RuleBase" id="RU003843"/>
    </source>
</evidence>
<protein>
    <recommendedName>
        <fullName evidence="11">3,4-dihydroxy-2-butanone 4-phosphate synthase</fullName>
        <shortName evidence="11">DHBP synthase</shortName>
        <ecNumber evidence="11">4.1.99.12</ecNumber>
    </recommendedName>
</protein>
<dbReference type="GO" id="GO:0003935">
    <property type="term" value="F:GTP cyclohydrolase II activity"/>
    <property type="evidence" value="ECO:0007669"/>
    <property type="project" value="TreeGrafter"/>
</dbReference>
<keyword evidence="14" id="KW-1185">Reference proteome</keyword>
<keyword evidence="10 11" id="KW-0456">Lyase</keyword>
<dbReference type="GO" id="GO:0009231">
    <property type="term" value="P:riboflavin biosynthetic process"/>
    <property type="evidence" value="ECO:0007669"/>
    <property type="project" value="UniProtKB-UniPathway"/>
</dbReference>
<evidence type="ECO:0000313" key="13">
    <source>
        <dbReference type="EMBL" id="MBB6677459.1"/>
    </source>
</evidence>
<dbReference type="UniPathway" id="UPA00275">
    <property type="reaction ID" value="UER00399"/>
</dbReference>
<dbReference type="EC" id="4.1.99.12" evidence="11"/>
<evidence type="ECO:0000256" key="9">
    <source>
        <dbReference type="ARBA" id="ARBA00023211"/>
    </source>
</evidence>
<dbReference type="InterPro" id="IPR000422">
    <property type="entry name" value="DHBP_synthase_RibB"/>
</dbReference>
<evidence type="ECO:0000256" key="1">
    <source>
        <dbReference type="ARBA" id="ARBA00000141"/>
    </source>
</evidence>
<evidence type="ECO:0000256" key="12">
    <source>
        <dbReference type="SAM" id="MobiDB-lite"/>
    </source>
</evidence>
<dbReference type="Proteomes" id="UP000574133">
    <property type="component" value="Unassembled WGS sequence"/>
</dbReference>
<evidence type="ECO:0000256" key="6">
    <source>
        <dbReference type="ARBA" id="ARBA00022619"/>
    </source>
</evidence>
<evidence type="ECO:0000256" key="5">
    <source>
        <dbReference type="ARBA" id="ARBA00005520"/>
    </source>
</evidence>
<evidence type="ECO:0000256" key="2">
    <source>
        <dbReference type="ARBA" id="ARBA00001936"/>
    </source>
</evidence>
<dbReference type="PANTHER" id="PTHR21327">
    <property type="entry name" value="GTP CYCLOHYDROLASE II-RELATED"/>
    <property type="match status" value="1"/>
</dbReference>
<comment type="cofactor">
    <cofactor evidence="2">
        <name>Mn(2+)</name>
        <dbReference type="ChEBI" id="CHEBI:29035"/>
    </cofactor>
</comment>
<dbReference type="RefSeq" id="WP_185178739.1">
    <property type="nucleotide sequence ID" value="NZ_CBCSEP010000005.1"/>
</dbReference>
<proteinExistence type="inferred from homology"/>
<dbReference type="AlphaFoldDB" id="A0A841TBQ3"/>
<comment type="caution">
    <text evidence="13">The sequence shown here is derived from an EMBL/GenBank/DDBJ whole genome shotgun (WGS) entry which is preliminary data.</text>
</comment>
<keyword evidence="7 11" id="KW-0479">Metal-binding</keyword>
<accession>A0A841TBQ3</accession>
<keyword evidence="6 11" id="KW-0686">Riboflavin biosynthesis</keyword>
<dbReference type="SUPFAM" id="SSF55821">
    <property type="entry name" value="YrdC/RibB"/>
    <property type="match status" value="1"/>
</dbReference>
<comment type="similarity">
    <text evidence="11">Belongs to the DHBP synthase family.</text>
</comment>
<dbReference type="GO" id="GO:0046872">
    <property type="term" value="F:metal ion binding"/>
    <property type="evidence" value="ECO:0007669"/>
    <property type="project" value="UniProtKB-KW"/>
</dbReference>
<dbReference type="Gene3D" id="3.90.870.10">
    <property type="entry name" value="DHBP synthase"/>
    <property type="match status" value="1"/>
</dbReference>
<dbReference type="FunFam" id="3.90.870.10:FF:000001">
    <property type="entry name" value="Riboflavin biosynthesis protein RibBA"/>
    <property type="match status" value="1"/>
</dbReference>
<organism evidence="13 14">
    <name type="scientific">Cohnella lubricantis</name>
    <dbReference type="NCBI Taxonomy" id="2163172"/>
    <lineage>
        <taxon>Bacteria</taxon>
        <taxon>Bacillati</taxon>
        <taxon>Bacillota</taxon>
        <taxon>Bacilli</taxon>
        <taxon>Bacillales</taxon>
        <taxon>Paenibacillaceae</taxon>
        <taxon>Cohnella</taxon>
    </lineage>
</organism>
<comment type="catalytic activity">
    <reaction evidence="1 11">
        <text>D-ribulose 5-phosphate = (2S)-2-hydroxy-3-oxobutyl phosphate + formate + H(+)</text>
        <dbReference type="Rhea" id="RHEA:18457"/>
        <dbReference type="ChEBI" id="CHEBI:15378"/>
        <dbReference type="ChEBI" id="CHEBI:15740"/>
        <dbReference type="ChEBI" id="CHEBI:58121"/>
        <dbReference type="ChEBI" id="CHEBI:58830"/>
        <dbReference type="EC" id="4.1.99.12"/>
    </reaction>
</comment>
<comment type="pathway">
    <text evidence="4 11">Cofactor biosynthesis; riboflavin biosynthesis; 2-hydroxy-3-oxobutyl phosphate from D-ribulose 5-phosphate: step 1/1.</text>
</comment>